<gene>
    <name evidence="2" type="ORF">NA2_20861</name>
</gene>
<dbReference type="Proteomes" id="UP000006786">
    <property type="component" value="Unassembled WGS sequence"/>
</dbReference>
<dbReference type="EMBL" id="AMRM01000038">
    <property type="protein sequence ID" value="EKF16869.1"/>
    <property type="molecule type" value="Genomic_DNA"/>
</dbReference>
<keyword evidence="1" id="KW-0732">Signal</keyword>
<feature type="chain" id="PRO_5003860606" evidence="1">
    <location>
        <begin position="28"/>
        <end position="186"/>
    </location>
</feature>
<evidence type="ECO:0000256" key="1">
    <source>
        <dbReference type="SAM" id="SignalP"/>
    </source>
</evidence>
<keyword evidence="3" id="KW-1185">Reference proteome</keyword>
<reference evidence="2 3" key="1">
    <citation type="journal article" date="2012" name="J. Bacteriol.">
        <title>Genome Sequence of Nitratireductor pacificus Type Strain pht-3B.</title>
        <authorList>
            <person name="Lai Q."/>
            <person name="Li G."/>
            <person name="Shao Z."/>
        </authorList>
    </citation>
    <scope>NUCLEOTIDE SEQUENCE [LARGE SCALE GENOMIC DNA]</scope>
    <source>
        <strain evidence="3">pht-3B</strain>
    </source>
</reference>
<dbReference type="PATRIC" id="fig|391937.3.peg.4271"/>
<dbReference type="PROSITE" id="PS51257">
    <property type="entry name" value="PROKAR_LIPOPROTEIN"/>
    <property type="match status" value="1"/>
</dbReference>
<protein>
    <submittedName>
        <fullName evidence="2">Uncharacterized protein</fullName>
    </submittedName>
</protein>
<organism evidence="2 3">
    <name type="scientific">Nitratireductor pacificus pht-3B</name>
    <dbReference type="NCBI Taxonomy" id="391937"/>
    <lineage>
        <taxon>Bacteria</taxon>
        <taxon>Pseudomonadati</taxon>
        <taxon>Pseudomonadota</taxon>
        <taxon>Alphaproteobacteria</taxon>
        <taxon>Hyphomicrobiales</taxon>
        <taxon>Phyllobacteriaceae</taxon>
        <taxon>Nitratireductor</taxon>
    </lineage>
</organism>
<comment type="caution">
    <text evidence="2">The sequence shown here is derived from an EMBL/GenBank/DDBJ whole genome shotgun (WGS) entry which is preliminary data.</text>
</comment>
<evidence type="ECO:0000313" key="2">
    <source>
        <dbReference type="EMBL" id="EKF16869.1"/>
    </source>
</evidence>
<dbReference type="RefSeq" id="WP_008599279.1">
    <property type="nucleotide sequence ID" value="NZ_AMRM01000038.1"/>
</dbReference>
<proteinExistence type="predicted"/>
<dbReference type="OrthoDB" id="7863994at2"/>
<accession>K2LGH3</accession>
<name>K2LGH3_9HYPH</name>
<sequence length="186" mass="20614">MTIRIERGLRCAVAAIGFLASCLPAGAQWGGAGEWGPAGHTMWVEPGTWMVTFPDQGDWPSVAASAEGQNHTGRLEFSCRRGAPSGNMMLWDYHGSALAVVPRSHPEETRQDVVFDFDGKTFDVTLTFVPWDRVWLAQGLLTSRFLEAFASSRRLEIRSLDGEQVNIWGLKGTRKARQSMRQVCES</sequence>
<feature type="signal peptide" evidence="1">
    <location>
        <begin position="1"/>
        <end position="27"/>
    </location>
</feature>
<dbReference type="AlphaFoldDB" id="K2LGH3"/>
<evidence type="ECO:0000313" key="3">
    <source>
        <dbReference type="Proteomes" id="UP000006786"/>
    </source>
</evidence>